<comment type="catalytic activity">
    <reaction evidence="1">
        <text>Hydrolysis of (1-&gt;3)-beta-D-glucosidic linkages in (1-&gt;3)-beta-D-glucans.</text>
        <dbReference type="EC" id="3.2.1.39"/>
    </reaction>
</comment>
<gene>
    <name evidence="21" type="ORF">INT43_000980</name>
</gene>
<evidence type="ECO:0000256" key="8">
    <source>
        <dbReference type="ARBA" id="ARBA00022525"/>
    </source>
</evidence>
<dbReference type="Proteomes" id="UP000654370">
    <property type="component" value="Unassembled WGS sequence"/>
</dbReference>
<keyword evidence="15" id="KW-0624">Polysaccharide degradation</keyword>
<comment type="similarity">
    <text evidence="4 19">Belongs to the glycosyl hydrolase 17 family.</text>
</comment>
<name>A0A8H7Q2S1_MORIS</name>
<dbReference type="SUPFAM" id="SSF51445">
    <property type="entry name" value="(Trans)glycosidases"/>
    <property type="match status" value="1"/>
</dbReference>
<evidence type="ECO:0000256" key="12">
    <source>
        <dbReference type="ARBA" id="ARBA00023180"/>
    </source>
</evidence>
<dbReference type="Pfam" id="PF00332">
    <property type="entry name" value="Glyco_hydro_17"/>
    <property type="match status" value="1"/>
</dbReference>
<evidence type="ECO:0000256" key="6">
    <source>
        <dbReference type="ARBA" id="ARBA00022475"/>
    </source>
</evidence>
<keyword evidence="10" id="KW-0378">Hydrolase</keyword>
<dbReference type="PANTHER" id="PTHR16631">
    <property type="entry name" value="GLUCAN 1,3-BETA-GLUCOSIDASE"/>
    <property type="match status" value="1"/>
</dbReference>
<evidence type="ECO:0000256" key="2">
    <source>
        <dbReference type="ARBA" id="ARBA00004191"/>
    </source>
</evidence>
<dbReference type="GO" id="GO:0009277">
    <property type="term" value="C:fungal-type cell wall"/>
    <property type="evidence" value="ECO:0007669"/>
    <property type="project" value="TreeGrafter"/>
</dbReference>
<dbReference type="InterPro" id="IPR017853">
    <property type="entry name" value="GH"/>
</dbReference>
<evidence type="ECO:0000256" key="11">
    <source>
        <dbReference type="ARBA" id="ARBA00023136"/>
    </source>
</evidence>
<evidence type="ECO:0000256" key="16">
    <source>
        <dbReference type="ARBA" id="ARBA00037649"/>
    </source>
</evidence>
<sequence length="333" mass="35018">MKTFSAITLITCALSSLVAAAPASSSAPSVTSARGGSSLYGITYNPKNSDGSCMSQANVSKDISNFKKNGILNIRTYAQECNQLDQILNGIASAGGGMTVVAAVWVDSKHIHKGCRIISTIHVSYISPPPHLTSGSASDYQTEVSTLTSTLGSNKNAKAYVSGIIVGNEVLYNKVLSASDLAGKIKDVKSKAKGIAVGTAETPSTFDPAIISSSDFLVANIHPFFGEVAASSAASNLQQQFNSLKGKMNGKKLIVGETGWPTAGNSNGAAVPSVKNLQTFVQQIQCVDKTMEYYFFDSYDSPWKTPGNLNVEQHWGIWQANGASKGINLKASC</sequence>
<keyword evidence="7" id="KW-0134">Cell wall</keyword>
<comment type="caution">
    <text evidence="21">The sequence shown here is derived from an EMBL/GenBank/DDBJ whole genome shotgun (WGS) entry which is preliminary data.</text>
</comment>
<evidence type="ECO:0000256" key="13">
    <source>
        <dbReference type="ARBA" id="ARBA00023277"/>
    </source>
</evidence>
<keyword evidence="14" id="KW-0961">Cell wall biogenesis/degradation</keyword>
<evidence type="ECO:0000313" key="21">
    <source>
        <dbReference type="EMBL" id="KAG2185067.1"/>
    </source>
</evidence>
<proteinExistence type="inferred from homology"/>
<evidence type="ECO:0000256" key="10">
    <source>
        <dbReference type="ARBA" id="ARBA00022801"/>
    </source>
</evidence>
<organism evidence="21 22">
    <name type="scientific">Mortierella isabellina</name>
    <name type="common">Filamentous fungus</name>
    <name type="synonym">Umbelopsis isabellina</name>
    <dbReference type="NCBI Taxonomy" id="91625"/>
    <lineage>
        <taxon>Eukaryota</taxon>
        <taxon>Fungi</taxon>
        <taxon>Fungi incertae sedis</taxon>
        <taxon>Mucoromycota</taxon>
        <taxon>Mucoromycotina</taxon>
        <taxon>Umbelopsidomycetes</taxon>
        <taxon>Umbelopsidales</taxon>
        <taxon>Umbelopsidaceae</taxon>
        <taxon>Umbelopsis</taxon>
    </lineage>
</organism>
<dbReference type="PANTHER" id="PTHR16631:SF17">
    <property type="entry name" value="GLUCAN ENDO-1,3-BETA-GLUCOSIDASE BTGC"/>
    <property type="match status" value="1"/>
</dbReference>
<evidence type="ECO:0000256" key="18">
    <source>
        <dbReference type="ARBA" id="ARBA00043078"/>
    </source>
</evidence>
<evidence type="ECO:0000256" key="3">
    <source>
        <dbReference type="ARBA" id="ARBA00004401"/>
    </source>
</evidence>
<evidence type="ECO:0000256" key="17">
    <source>
        <dbReference type="ARBA" id="ARBA00042373"/>
    </source>
</evidence>
<dbReference type="GO" id="GO:0005886">
    <property type="term" value="C:plasma membrane"/>
    <property type="evidence" value="ECO:0007669"/>
    <property type="project" value="UniProtKB-SubCell"/>
</dbReference>
<accession>A0A8H7Q2S1</accession>
<keyword evidence="12" id="KW-0325">Glycoprotein</keyword>
<evidence type="ECO:0000256" key="15">
    <source>
        <dbReference type="ARBA" id="ARBA00023326"/>
    </source>
</evidence>
<evidence type="ECO:0000256" key="19">
    <source>
        <dbReference type="RuleBase" id="RU004335"/>
    </source>
</evidence>
<keyword evidence="13" id="KW-0119">Carbohydrate metabolism</keyword>
<comment type="function">
    <text evidence="16">Glucanases play a role in cell expansion during growth, in cell-cell fusion during mating, and in spore release during sporulation. This enzyme may be involved in beta-glucan degradation. Active on laminarin and lichenan.</text>
</comment>
<protein>
    <recommendedName>
        <fullName evidence="5">glucan endo-1,3-beta-D-glucosidase</fullName>
        <ecNumber evidence="5">3.2.1.39</ecNumber>
    </recommendedName>
    <alternativeName>
        <fullName evidence="18">Endo-1,3-beta-glucanase btgC</fullName>
    </alternativeName>
    <alternativeName>
        <fullName evidence="17">Laminarinase btgC</fullName>
    </alternativeName>
</protein>
<dbReference type="EC" id="3.2.1.39" evidence="5"/>
<dbReference type="Gene3D" id="3.20.20.80">
    <property type="entry name" value="Glycosidases"/>
    <property type="match status" value="1"/>
</dbReference>
<evidence type="ECO:0000256" key="5">
    <source>
        <dbReference type="ARBA" id="ARBA00012780"/>
    </source>
</evidence>
<dbReference type="GO" id="GO:0071555">
    <property type="term" value="P:cell wall organization"/>
    <property type="evidence" value="ECO:0007669"/>
    <property type="project" value="UniProtKB-KW"/>
</dbReference>
<evidence type="ECO:0000256" key="20">
    <source>
        <dbReference type="SAM" id="SignalP"/>
    </source>
</evidence>
<feature type="signal peptide" evidence="20">
    <location>
        <begin position="1"/>
        <end position="20"/>
    </location>
</feature>
<keyword evidence="9 20" id="KW-0732">Signal</keyword>
<keyword evidence="11" id="KW-0472">Membrane</keyword>
<keyword evidence="6" id="KW-1003">Cell membrane</keyword>
<evidence type="ECO:0000313" key="22">
    <source>
        <dbReference type="Proteomes" id="UP000654370"/>
    </source>
</evidence>
<comment type="subcellular location">
    <subcellularLocation>
        <location evidence="3">Cell membrane</location>
        <topology evidence="3">Single-pass type II membrane protein</topology>
    </subcellularLocation>
    <subcellularLocation>
        <location evidence="2">Secreted</location>
        <location evidence="2">Cell wall</location>
    </subcellularLocation>
</comment>
<keyword evidence="22" id="KW-1185">Reference proteome</keyword>
<feature type="chain" id="PRO_5034112860" description="glucan endo-1,3-beta-D-glucosidase" evidence="20">
    <location>
        <begin position="21"/>
        <end position="333"/>
    </location>
</feature>
<dbReference type="AlphaFoldDB" id="A0A8H7Q2S1"/>
<dbReference type="GO" id="GO:0005576">
    <property type="term" value="C:extracellular region"/>
    <property type="evidence" value="ECO:0007669"/>
    <property type="project" value="TreeGrafter"/>
</dbReference>
<dbReference type="InterPro" id="IPR050732">
    <property type="entry name" value="Beta-glucan_modifiers"/>
</dbReference>
<dbReference type="GO" id="GO:0000272">
    <property type="term" value="P:polysaccharide catabolic process"/>
    <property type="evidence" value="ECO:0007669"/>
    <property type="project" value="UniProtKB-KW"/>
</dbReference>
<dbReference type="InterPro" id="IPR000490">
    <property type="entry name" value="Glyco_hydro_17"/>
</dbReference>
<dbReference type="EMBL" id="JAEPQZ010000002">
    <property type="protein sequence ID" value="KAG2185067.1"/>
    <property type="molecule type" value="Genomic_DNA"/>
</dbReference>
<evidence type="ECO:0000256" key="14">
    <source>
        <dbReference type="ARBA" id="ARBA00023316"/>
    </source>
</evidence>
<keyword evidence="8" id="KW-0964">Secreted</keyword>
<dbReference type="GO" id="GO:0042973">
    <property type="term" value="F:glucan endo-1,3-beta-D-glucosidase activity"/>
    <property type="evidence" value="ECO:0007669"/>
    <property type="project" value="UniProtKB-EC"/>
</dbReference>
<dbReference type="OrthoDB" id="77201at2759"/>
<evidence type="ECO:0000256" key="4">
    <source>
        <dbReference type="ARBA" id="ARBA00008773"/>
    </source>
</evidence>
<evidence type="ECO:0000256" key="1">
    <source>
        <dbReference type="ARBA" id="ARBA00000382"/>
    </source>
</evidence>
<evidence type="ECO:0000256" key="9">
    <source>
        <dbReference type="ARBA" id="ARBA00022729"/>
    </source>
</evidence>
<dbReference type="GO" id="GO:0009986">
    <property type="term" value="C:cell surface"/>
    <property type="evidence" value="ECO:0007669"/>
    <property type="project" value="TreeGrafter"/>
</dbReference>
<evidence type="ECO:0000256" key="7">
    <source>
        <dbReference type="ARBA" id="ARBA00022512"/>
    </source>
</evidence>
<reference evidence="21" key="1">
    <citation type="submission" date="2020-12" db="EMBL/GenBank/DDBJ databases">
        <title>Metabolic potential, ecology and presence of endohyphal bacteria is reflected in genomic diversity of Mucoromycotina.</title>
        <authorList>
            <person name="Muszewska A."/>
            <person name="Okrasinska A."/>
            <person name="Steczkiewicz K."/>
            <person name="Drgas O."/>
            <person name="Orlowska M."/>
            <person name="Perlinska-Lenart U."/>
            <person name="Aleksandrzak-Piekarczyk T."/>
            <person name="Szatraj K."/>
            <person name="Zielenkiewicz U."/>
            <person name="Pilsyk S."/>
            <person name="Malc E."/>
            <person name="Mieczkowski P."/>
            <person name="Kruszewska J.S."/>
            <person name="Biernat P."/>
            <person name="Pawlowska J."/>
        </authorList>
    </citation>
    <scope>NUCLEOTIDE SEQUENCE</scope>
    <source>
        <strain evidence="21">WA0000067209</strain>
    </source>
</reference>